<gene>
    <name evidence="1" type="ORF">L1987_15419</name>
</gene>
<sequence>MEARSEDWSKILKEDYRQNRNSITPLQSGMETLICISECNLDIDVEHYGRILPEELCDALFKADIIPYFLFYAYSLMDFASNV</sequence>
<comment type="caution">
    <text evidence="1">The sequence shown here is derived from an EMBL/GenBank/DDBJ whole genome shotgun (WGS) entry which is preliminary data.</text>
</comment>
<dbReference type="Proteomes" id="UP001056120">
    <property type="component" value="Linkage Group LG05"/>
</dbReference>
<evidence type="ECO:0000313" key="2">
    <source>
        <dbReference type="Proteomes" id="UP001056120"/>
    </source>
</evidence>
<protein>
    <submittedName>
        <fullName evidence="1">Uncharacterized protein</fullName>
    </submittedName>
</protein>
<proteinExistence type="predicted"/>
<accession>A0ACB9J5F2</accession>
<reference evidence="1 2" key="2">
    <citation type="journal article" date="2022" name="Mol. Ecol. Resour.">
        <title>The genomes of chicory, endive, great burdock and yacon provide insights into Asteraceae paleo-polyploidization history and plant inulin production.</title>
        <authorList>
            <person name="Fan W."/>
            <person name="Wang S."/>
            <person name="Wang H."/>
            <person name="Wang A."/>
            <person name="Jiang F."/>
            <person name="Liu H."/>
            <person name="Zhao H."/>
            <person name="Xu D."/>
            <person name="Zhang Y."/>
        </authorList>
    </citation>
    <scope>NUCLEOTIDE SEQUENCE [LARGE SCALE GENOMIC DNA]</scope>
    <source>
        <strain evidence="2">cv. Yunnan</strain>
        <tissue evidence="1">Leaves</tissue>
    </source>
</reference>
<evidence type="ECO:0000313" key="1">
    <source>
        <dbReference type="EMBL" id="KAI3815739.1"/>
    </source>
</evidence>
<dbReference type="EMBL" id="CM042022">
    <property type="protein sequence ID" value="KAI3815739.1"/>
    <property type="molecule type" value="Genomic_DNA"/>
</dbReference>
<reference evidence="2" key="1">
    <citation type="journal article" date="2022" name="Mol. Ecol. Resour.">
        <title>The genomes of chicory, endive, great burdock and yacon provide insights into Asteraceae palaeo-polyploidization history and plant inulin production.</title>
        <authorList>
            <person name="Fan W."/>
            <person name="Wang S."/>
            <person name="Wang H."/>
            <person name="Wang A."/>
            <person name="Jiang F."/>
            <person name="Liu H."/>
            <person name="Zhao H."/>
            <person name="Xu D."/>
            <person name="Zhang Y."/>
        </authorList>
    </citation>
    <scope>NUCLEOTIDE SEQUENCE [LARGE SCALE GENOMIC DNA]</scope>
    <source>
        <strain evidence="2">cv. Yunnan</strain>
    </source>
</reference>
<name>A0ACB9J5F2_9ASTR</name>
<keyword evidence="2" id="KW-1185">Reference proteome</keyword>
<organism evidence="1 2">
    <name type="scientific">Smallanthus sonchifolius</name>
    <dbReference type="NCBI Taxonomy" id="185202"/>
    <lineage>
        <taxon>Eukaryota</taxon>
        <taxon>Viridiplantae</taxon>
        <taxon>Streptophyta</taxon>
        <taxon>Embryophyta</taxon>
        <taxon>Tracheophyta</taxon>
        <taxon>Spermatophyta</taxon>
        <taxon>Magnoliopsida</taxon>
        <taxon>eudicotyledons</taxon>
        <taxon>Gunneridae</taxon>
        <taxon>Pentapetalae</taxon>
        <taxon>asterids</taxon>
        <taxon>campanulids</taxon>
        <taxon>Asterales</taxon>
        <taxon>Asteraceae</taxon>
        <taxon>Asteroideae</taxon>
        <taxon>Heliantheae alliance</taxon>
        <taxon>Millerieae</taxon>
        <taxon>Smallanthus</taxon>
    </lineage>
</organism>